<dbReference type="PANTHER" id="PTHR38608:SF1">
    <property type="entry name" value="PROTEIN CBG00664"/>
    <property type="match status" value="1"/>
</dbReference>
<name>A0A0N5AHI9_9BILA</name>
<dbReference type="WBParaSite" id="SMUV_0000384301-mRNA-1">
    <property type="protein sequence ID" value="SMUV_0000384301-mRNA-1"/>
    <property type="gene ID" value="SMUV_0000384301"/>
</dbReference>
<accession>A0A0N5AHI9</accession>
<proteinExistence type="predicted"/>
<protein>
    <submittedName>
        <fullName evidence="2">Doublecortin domain-containing protein</fullName>
    </submittedName>
</protein>
<dbReference type="PANTHER" id="PTHR38608">
    <property type="entry name" value="PROTEIN CBG07207"/>
    <property type="match status" value="1"/>
</dbReference>
<organism evidence="1 2">
    <name type="scientific">Syphacia muris</name>
    <dbReference type="NCBI Taxonomy" id="451379"/>
    <lineage>
        <taxon>Eukaryota</taxon>
        <taxon>Metazoa</taxon>
        <taxon>Ecdysozoa</taxon>
        <taxon>Nematoda</taxon>
        <taxon>Chromadorea</taxon>
        <taxon>Rhabditida</taxon>
        <taxon>Spirurina</taxon>
        <taxon>Oxyuridomorpha</taxon>
        <taxon>Oxyuroidea</taxon>
        <taxon>Oxyuridae</taxon>
        <taxon>Syphacia</taxon>
    </lineage>
</organism>
<evidence type="ECO:0000313" key="2">
    <source>
        <dbReference type="WBParaSite" id="SMUV_0000384301-mRNA-1"/>
    </source>
</evidence>
<reference evidence="2" key="1">
    <citation type="submission" date="2017-02" db="UniProtKB">
        <authorList>
            <consortium name="WormBaseParasite"/>
        </authorList>
    </citation>
    <scope>IDENTIFICATION</scope>
</reference>
<evidence type="ECO:0000313" key="1">
    <source>
        <dbReference type="Proteomes" id="UP000046393"/>
    </source>
</evidence>
<keyword evidence="1" id="KW-1185">Reference proteome</keyword>
<dbReference type="Proteomes" id="UP000046393">
    <property type="component" value="Unplaced"/>
</dbReference>
<sequence>MIGILNTGGEYTEFYCTNPASSSQSVFARKTRKPMVTYSKGGRVFVNGEPQVKVNPKELWDNLLSRAVSNSAIISTLKVAGLESKSENSAEDDVMDYRKVNSEANIPQLVTPVMLPMSTDRGKTHCVQPMKLFRRHRRSSSC</sequence>
<dbReference type="AlphaFoldDB" id="A0A0N5AHI9"/>